<dbReference type="Proteomes" id="UP000192356">
    <property type="component" value="Unassembled WGS sequence"/>
</dbReference>
<organism evidence="1 2">
    <name type="scientific">Hepatospora eriocheir</name>
    <dbReference type="NCBI Taxonomy" id="1081669"/>
    <lineage>
        <taxon>Eukaryota</taxon>
        <taxon>Fungi</taxon>
        <taxon>Fungi incertae sedis</taxon>
        <taxon>Microsporidia</taxon>
        <taxon>Hepatosporidae</taxon>
        <taxon>Hepatospora</taxon>
    </lineage>
</organism>
<dbReference type="AlphaFoldDB" id="A0A1X0QCA3"/>
<evidence type="ECO:0000313" key="2">
    <source>
        <dbReference type="Proteomes" id="UP000192356"/>
    </source>
</evidence>
<gene>
    <name evidence="1" type="ORF">HERIO_801</name>
</gene>
<comment type="caution">
    <text evidence="1">The sequence shown here is derived from an EMBL/GenBank/DDBJ whole genome shotgun (WGS) entry which is preliminary data.</text>
</comment>
<proteinExistence type="predicted"/>
<reference evidence="1 2" key="1">
    <citation type="journal article" date="2017" name="Environ. Microbiol.">
        <title>Decay of the glycolytic pathway and adaptation to intranuclear parasitism within Enterocytozoonidae microsporidia.</title>
        <authorList>
            <person name="Wiredu Boakye D."/>
            <person name="Jaroenlak P."/>
            <person name="Prachumwat A."/>
            <person name="Williams T.A."/>
            <person name="Bateman K.S."/>
            <person name="Itsathitphaisarn O."/>
            <person name="Sritunyalucksana K."/>
            <person name="Paszkiewicz K.H."/>
            <person name="Moore K.A."/>
            <person name="Stentiford G.D."/>
            <person name="Williams B.A."/>
        </authorList>
    </citation>
    <scope>NUCLEOTIDE SEQUENCE [LARGE SCALE GENOMIC DNA]</scope>
    <source>
        <strain evidence="1 2">GB1</strain>
    </source>
</reference>
<dbReference type="VEuPathDB" id="MicrosporidiaDB:A0H76_1978"/>
<sequence>MKNFELEIVDQISNEVSKELEKIELKYDTNGEITKETLLKTYKNQIDINAGFELINQITSIYAEEAKKTFEEFKDLVALERSNERIK</sequence>
<dbReference type="EMBL" id="LVKB01000028">
    <property type="protein sequence ID" value="ORD97325.1"/>
    <property type="molecule type" value="Genomic_DNA"/>
</dbReference>
<accession>A0A1X0QCA3</accession>
<dbReference type="VEuPathDB" id="MicrosporidiaDB:HERIO_801"/>
<keyword evidence="2" id="KW-1185">Reference proteome</keyword>
<protein>
    <submittedName>
        <fullName evidence="1">Uncharacterized protein</fullName>
    </submittedName>
</protein>
<evidence type="ECO:0000313" key="1">
    <source>
        <dbReference type="EMBL" id="ORD97325.1"/>
    </source>
</evidence>
<name>A0A1X0QCA3_9MICR</name>